<dbReference type="AlphaFoldDB" id="A0A9N9NLA1"/>
<comment type="caution">
    <text evidence="5">The sequence shown here is derived from an EMBL/GenBank/DDBJ whole genome shotgun (WGS) entry which is preliminary data.</text>
</comment>
<dbReference type="CDD" id="cd02440">
    <property type="entry name" value="AdoMet_MTases"/>
    <property type="match status" value="1"/>
</dbReference>
<dbReference type="PANTHER" id="PTHR10509:SF14">
    <property type="entry name" value="CAFFEOYL-COA O-METHYLTRANSFERASE 3-RELATED"/>
    <property type="match status" value="1"/>
</dbReference>
<dbReference type="GO" id="GO:0008171">
    <property type="term" value="F:O-methyltransferase activity"/>
    <property type="evidence" value="ECO:0007669"/>
    <property type="project" value="InterPro"/>
</dbReference>
<dbReference type="SUPFAM" id="SSF53335">
    <property type="entry name" value="S-adenosyl-L-methionine-dependent methyltransferases"/>
    <property type="match status" value="1"/>
</dbReference>
<organism evidence="5 6">
    <name type="scientific">Cetraspora pellucida</name>
    <dbReference type="NCBI Taxonomy" id="1433469"/>
    <lineage>
        <taxon>Eukaryota</taxon>
        <taxon>Fungi</taxon>
        <taxon>Fungi incertae sedis</taxon>
        <taxon>Mucoromycota</taxon>
        <taxon>Glomeromycotina</taxon>
        <taxon>Glomeromycetes</taxon>
        <taxon>Diversisporales</taxon>
        <taxon>Gigasporaceae</taxon>
        <taxon>Cetraspora</taxon>
    </lineage>
</organism>
<name>A0A9N9NLA1_9GLOM</name>
<evidence type="ECO:0000256" key="4">
    <source>
        <dbReference type="ARBA" id="ARBA00023453"/>
    </source>
</evidence>
<dbReference type="EMBL" id="CAJVQA010016342">
    <property type="protein sequence ID" value="CAG8742419.1"/>
    <property type="molecule type" value="Genomic_DNA"/>
</dbReference>
<keyword evidence="6" id="KW-1185">Reference proteome</keyword>
<accession>A0A9N9NLA1</accession>
<sequence length="264" mass="29201">MPLNRSNILRLISIKSGAFSFPNSSLKPKFSRFYRSLNSQDGQYAIAHTTKPSPYLDSVQEKTVSSFAMSRMMVSSVQGSFLKFLVQTSKAKRVLEIGAFTGYSALCMAEALQGRGPDAKVVTLEKSEEYFKAAKENIESSGLGHLIDLKLGDAREIDIVSNLDNSVKYDLIFLDADKGGYIHYYNIILERDLLSDDGFIVADNVLFGGHVSQVPKAKDLSQFPPPAKHLHAFNEHVANDEKTTQILLPCFDGIMLIQKKASNA</sequence>
<dbReference type="InterPro" id="IPR050362">
    <property type="entry name" value="Cation-dep_OMT"/>
</dbReference>
<dbReference type="InterPro" id="IPR029063">
    <property type="entry name" value="SAM-dependent_MTases_sf"/>
</dbReference>
<dbReference type="GO" id="GO:0032259">
    <property type="term" value="P:methylation"/>
    <property type="evidence" value="ECO:0007669"/>
    <property type="project" value="UniProtKB-KW"/>
</dbReference>
<dbReference type="OrthoDB" id="10251242at2759"/>
<evidence type="ECO:0000256" key="1">
    <source>
        <dbReference type="ARBA" id="ARBA00022603"/>
    </source>
</evidence>
<evidence type="ECO:0000256" key="3">
    <source>
        <dbReference type="ARBA" id="ARBA00022691"/>
    </source>
</evidence>
<keyword evidence="2" id="KW-0808">Transferase</keyword>
<evidence type="ECO:0000313" key="6">
    <source>
        <dbReference type="Proteomes" id="UP000789759"/>
    </source>
</evidence>
<reference evidence="5" key="1">
    <citation type="submission" date="2021-06" db="EMBL/GenBank/DDBJ databases">
        <authorList>
            <person name="Kallberg Y."/>
            <person name="Tangrot J."/>
            <person name="Rosling A."/>
        </authorList>
    </citation>
    <scope>NUCLEOTIDE SEQUENCE</scope>
    <source>
        <strain evidence="5">FL966</strain>
    </source>
</reference>
<evidence type="ECO:0000256" key="2">
    <source>
        <dbReference type="ARBA" id="ARBA00022679"/>
    </source>
</evidence>
<dbReference type="PANTHER" id="PTHR10509">
    <property type="entry name" value="O-METHYLTRANSFERASE-RELATED"/>
    <property type="match status" value="1"/>
</dbReference>
<proteinExistence type="inferred from homology"/>
<dbReference type="InterPro" id="IPR002935">
    <property type="entry name" value="SAM_O-MeTrfase"/>
</dbReference>
<gene>
    <name evidence="5" type="ORF">CPELLU_LOCUS14167</name>
</gene>
<dbReference type="PROSITE" id="PS51682">
    <property type="entry name" value="SAM_OMT_I"/>
    <property type="match status" value="1"/>
</dbReference>
<dbReference type="GO" id="GO:0008757">
    <property type="term" value="F:S-adenosylmethionine-dependent methyltransferase activity"/>
    <property type="evidence" value="ECO:0007669"/>
    <property type="project" value="TreeGrafter"/>
</dbReference>
<dbReference type="Gene3D" id="3.40.50.150">
    <property type="entry name" value="Vaccinia Virus protein VP39"/>
    <property type="match status" value="1"/>
</dbReference>
<protein>
    <submittedName>
        <fullName evidence="5">1576_t:CDS:1</fullName>
    </submittedName>
</protein>
<evidence type="ECO:0000313" key="5">
    <source>
        <dbReference type="EMBL" id="CAG8742419.1"/>
    </source>
</evidence>
<comment type="similarity">
    <text evidence="4">Belongs to the class I-like SAM-binding methyltransferase superfamily. Cation-dependent O-methyltransferase family.</text>
</comment>
<dbReference type="Proteomes" id="UP000789759">
    <property type="component" value="Unassembled WGS sequence"/>
</dbReference>
<dbReference type="Pfam" id="PF01596">
    <property type="entry name" value="Methyltransf_3"/>
    <property type="match status" value="1"/>
</dbReference>
<keyword evidence="1" id="KW-0489">Methyltransferase</keyword>
<keyword evidence="3" id="KW-0949">S-adenosyl-L-methionine</keyword>